<dbReference type="NCBIfam" id="NF007741">
    <property type="entry name" value="PRK10421.1"/>
    <property type="match status" value="1"/>
</dbReference>
<dbReference type="PROSITE" id="PS50949">
    <property type="entry name" value="HTH_GNTR"/>
    <property type="match status" value="1"/>
</dbReference>
<protein>
    <submittedName>
        <fullName evidence="6">DNA-binding transcriptional repressor</fullName>
    </submittedName>
</protein>
<dbReference type="Proteomes" id="UP000001955">
    <property type="component" value="Chromosome"/>
</dbReference>
<keyword evidence="2 6" id="KW-0238">DNA-binding</keyword>
<dbReference type="PATRIC" id="fig|630626.3.peg.2662"/>
<evidence type="ECO:0000313" key="6">
    <source>
        <dbReference type="EMBL" id="AFJ47818.1"/>
    </source>
</evidence>
<accession>K6WCQ7</accession>
<dbReference type="Gene3D" id="1.10.10.10">
    <property type="entry name" value="Winged helix-like DNA-binding domain superfamily/Winged helix DNA-binding domain"/>
    <property type="match status" value="1"/>
</dbReference>
<dbReference type="KEGG" id="ebt:EBL_c27470"/>
<sequence>MTAPAGTRLADHLALQLRALIKERHLEAGMRLPAERQLAATLNVSRSSLREGIATLISEGLLESRRGGGTYVRFDEPWSENRIVRPLKELLAEDPGYRYDVLEARHAIEASTAWYAAMRATAEDKEKLQSCFNATLRVKESDDPDLAAQADVRFHLAIAEASHNLVLLQTMRGFFDLLQSSIMQSRKLLYTMPTIFSRLTEQHHELLRAILDGEPERARKAATAHLGFVHSTMKTFHEDEARRARSVRLPGDESETPKDM</sequence>
<evidence type="ECO:0000256" key="1">
    <source>
        <dbReference type="ARBA" id="ARBA00023015"/>
    </source>
</evidence>
<dbReference type="HOGENOM" id="CLU_017584_9_5_6"/>
<keyword evidence="3" id="KW-0804">Transcription</keyword>
<dbReference type="PANTHER" id="PTHR43537:SF18">
    <property type="entry name" value="L-LACTATE DEHYDROGENASE OPERON REGULATORY PROTEIN-RELATED"/>
    <property type="match status" value="1"/>
</dbReference>
<dbReference type="SUPFAM" id="SSF48008">
    <property type="entry name" value="GntR ligand-binding domain-like"/>
    <property type="match status" value="1"/>
</dbReference>
<feature type="domain" description="HTH gntR-type" evidence="5">
    <location>
        <begin position="7"/>
        <end position="75"/>
    </location>
</feature>
<dbReference type="PRINTS" id="PR00035">
    <property type="entry name" value="HTHGNTR"/>
</dbReference>
<dbReference type="OrthoDB" id="5450856at2"/>
<dbReference type="RefSeq" id="WP_002439136.1">
    <property type="nucleotide sequence ID" value="NC_017910.1"/>
</dbReference>
<accession>I2BBB4</accession>
<dbReference type="EMBL" id="CP001560">
    <property type="protein sequence ID" value="AFJ47818.1"/>
    <property type="molecule type" value="Genomic_DNA"/>
</dbReference>
<gene>
    <name evidence="6" type="primary">lldR</name>
    <name evidence="6" type="ordered locus">EBL_c27470</name>
</gene>
<feature type="region of interest" description="Disordered" evidence="4">
    <location>
        <begin position="239"/>
        <end position="260"/>
    </location>
</feature>
<reference evidence="6 7" key="1">
    <citation type="journal article" date="2012" name="J. Bacteriol.">
        <title>Complete genome sequence of the B12-producing Shimwellia blattae strain DSM 4481, isolated from a cockroach.</title>
        <authorList>
            <person name="Brzuszkiewicz E."/>
            <person name="Waschkowitz T."/>
            <person name="Wiezer A."/>
            <person name="Daniel R."/>
        </authorList>
    </citation>
    <scope>NUCLEOTIDE SEQUENCE [LARGE SCALE GENOMIC DNA]</scope>
    <source>
        <strain evidence="7">ATCC 29907 / DSM 4481 / JCM 1650 / NBRC 105725 / CDC 9005-74</strain>
    </source>
</reference>
<dbReference type="Gene3D" id="1.20.120.530">
    <property type="entry name" value="GntR ligand-binding domain-like"/>
    <property type="match status" value="1"/>
</dbReference>
<evidence type="ECO:0000256" key="3">
    <source>
        <dbReference type="ARBA" id="ARBA00023163"/>
    </source>
</evidence>
<evidence type="ECO:0000313" key="7">
    <source>
        <dbReference type="Proteomes" id="UP000001955"/>
    </source>
</evidence>
<proteinExistence type="predicted"/>
<dbReference type="AlphaFoldDB" id="I2BBB4"/>
<dbReference type="InterPro" id="IPR011711">
    <property type="entry name" value="GntR_C"/>
</dbReference>
<dbReference type="SMART" id="SM00345">
    <property type="entry name" value="HTH_GNTR"/>
    <property type="match status" value="1"/>
</dbReference>
<dbReference type="SUPFAM" id="SSF46785">
    <property type="entry name" value="Winged helix' DNA-binding domain"/>
    <property type="match status" value="1"/>
</dbReference>
<dbReference type="InterPro" id="IPR036388">
    <property type="entry name" value="WH-like_DNA-bd_sf"/>
</dbReference>
<organism evidence="6 7">
    <name type="scientific">Shimwellia blattae (strain ATCC 29907 / DSM 4481 / JCM 1650 / NBRC 105725 / CDC 9005-74)</name>
    <name type="common">Escherichia blattae</name>
    <dbReference type="NCBI Taxonomy" id="630626"/>
    <lineage>
        <taxon>Bacteria</taxon>
        <taxon>Pseudomonadati</taxon>
        <taxon>Pseudomonadota</taxon>
        <taxon>Gammaproteobacteria</taxon>
        <taxon>Enterobacterales</taxon>
        <taxon>Enterobacteriaceae</taxon>
        <taxon>Shimwellia</taxon>
    </lineage>
</organism>
<dbReference type="GO" id="GO:0003677">
    <property type="term" value="F:DNA binding"/>
    <property type="evidence" value="ECO:0007669"/>
    <property type="project" value="UniProtKB-KW"/>
</dbReference>
<evidence type="ECO:0000256" key="4">
    <source>
        <dbReference type="SAM" id="MobiDB-lite"/>
    </source>
</evidence>
<keyword evidence="1" id="KW-0805">Transcription regulation</keyword>
<dbReference type="eggNOG" id="COG2186">
    <property type="taxonomic scope" value="Bacteria"/>
</dbReference>
<keyword evidence="7" id="KW-1185">Reference proteome</keyword>
<evidence type="ECO:0000256" key="2">
    <source>
        <dbReference type="ARBA" id="ARBA00023125"/>
    </source>
</evidence>
<dbReference type="CDD" id="cd07377">
    <property type="entry name" value="WHTH_GntR"/>
    <property type="match status" value="1"/>
</dbReference>
<dbReference type="InterPro" id="IPR036390">
    <property type="entry name" value="WH_DNA-bd_sf"/>
</dbReference>
<dbReference type="SMART" id="SM00895">
    <property type="entry name" value="FCD"/>
    <property type="match status" value="1"/>
</dbReference>
<dbReference type="InterPro" id="IPR000524">
    <property type="entry name" value="Tscrpt_reg_HTH_GntR"/>
</dbReference>
<dbReference type="PANTHER" id="PTHR43537">
    <property type="entry name" value="TRANSCRIPTIONAL REGULATOR, GNTR FAMILY"/>
    <property type="match status" value="1"/>
</dbReference>
<dbReference type="GO" id="GO:0003700">
    <property type="term" value="F:DNA-binding transcription factor activity"/>
    <property type="evidence" value="ECO:0007669"/>
    <property type="project" value="InterPro"/>
</dbReference>
<evidence type="ECO:0000259" key="5">
    <source>
        <dbReference type="PROSITE" id="PS50949"/>
    </source>
</evidence>
<name>I2BBB4_SHIBC</name>
<dbReference type="InterPro" id="IPR008920">
    <property type="entry name" value="TF_FadR/GntR_C"/>
</dbReference>
<dbReference type="STRING" id="630626.EBL_c27470"/>
<dbReference type="Pfam" id="PF07729">
    <property type="entry name" value="FCD"/>
    <property type="match status" value="1"/>
</dbReference>
<dbReference type="Pfam" id="PF00392">
    <property type="entry name" value="GntR"/>
    <property type="match status" value="1"/>
</dbReference>